<reference evidence="9" key="1">
    <citation type="journal article" date="2014" name="Int. J. Syst. Evol. Microbiol.">
        <title>Complete genome sequence of Corynebacterium casei LMG S-19264T (=DSM 44701T), isolated from a smear-ripened cheese.</title>
        <authorList>
            <consortium name="US DOE Joint Genome Institute (JGI-PGF)"/>
            <person name="Walter F."/>
            <person name="Albersmeier A."/>
            <person name="Kalinowski J."/>
            <person name="Ruckert C."/>
        </authorList>
    </citation>
    <scope>NUCLEOTIDE SEQUENCE</scope>
    <source>
        <strain evidence="9">CGMCC 4.7299</strain>
    </source>
</reference>
<dbReference type="SUPFAM" id="SSF81338">
    <property type="entry name" value="Aquaporin-like"/>
    <property type="match status" value="1"/>
</dbReference>
<gene>
    <name evidence="9" type="ORF">GCM10012284_48240</name>
</gene>
<dbReference type="GO" id="GO:0005886">
    <property type="term" value="C:plasma membrane"/>
    <property type="evidence" value="ECO:0007669"/>
    <property type="project" value="TreeGrafter"/>
</dbReference>
<feature type="region of interest" description="Disordered" evidence="7">
    <location>
        <begin position="245"/>
        <end position="268"/>
    </location>
</feature>
<comment type="caution">
    <text evidence="9">The sequence shown here is derived from an EMBL/GenBank/DDBJ whole genome shotgun (WGS) entry which is preliminary data.</text>
</comment>
<keyword evidence="6" id="KW-0813">Transport</keyword>
<dbReference type="Proteomes" id="UP000656042">
    <property type="component" value="Unassembled WGS sequence"/>
</dbReference>
<organism evidence="9 10">
    <name type="scientific">Mangrovihabitans endophyticus</name>
    <dbReference type="NCBI Taxonomy" id="1751298"/>
    <lineage>
        <taxon>Bacteria</taxon>
        <taxon>Bacillati</taxon>
        <taxon>Actinomycetota</taxon>
        <taxon>Actinomycetes</taxon>
        <taxon>Micromonosporales</taxon>
        <taxon>Micromonosporaceae</taxon>
        <taxon>Mangrovihabitans</taxon>
    </lineage>
</organism>
<dbReference type="InterPro" id="IPR034294">
    <property type="entry name" value="Aquaporin_transptr"/>
</dbReference>
<accession>A0A8J3FQK9</accession>
<comment type="similarity">
    <text evidence="2 6">Belongs to the MIP/aquaporin (TC 1.A.8) family.</text>
</comment>
<evidence type="ECO:0000256" key="4">
    <source>
        <dbReference type="ARBA" id="ARBA00022989"/>
    </source>
</evidence>
<evidence type="ECO:0000256" key="1">
    <source>
        <dbReference type="ARBA" id="ARBA00004141"/>
    </source>
</evidence>
<evidence type="ECO:0000313" key="9">
    <source>
        <dbReference type="EMBL" id="GGL08135.1"/>
    </source>
</evidence>
<keyword evidence="4 8" id="KW-1133">Transmembrane helix</keyword>
<evidence type="ECO:0000256" key="8">
    <source>
        <dbReference type="SAM" id="Phobius"/>
    </source>
</evidence>
<dbReference type="Gene3D" id="1.20.1080.10">
    <property type="entry name" value="Glycerol uptake facilitator protein"/>
    <property type="match status" value="2"/>
</dbReference>
<feature type="transmembrane region" description="Helical" evidence="8">
    <location>
        <begin position="203"/>
        <end position="225"/>
    </location>
</feature>
<evidence type="ECO:0000256" key="2">
    <source>
        <dbReference type="ARBA" id="ARBA00006175"/>
    </source>
</evidence>
<evidence type="ECO:0000256" key="7">
    <source>
        <dbReference type="SAM" id="MobiDB-lite"/>
    </source>
</evidence>
<feature type="transmembrane region" description="Helical" evidence="8">
    <location>
        <begin position="132"/>
        <end position="151"/>
    </location>
</feature>
<dbReference type="EMBL" id="BMMX01000029">
    <property type="protein sequence ID" value="GGL08135.1"/>
    <property type="molecule type" value="Genomic_DNA"/>
</dbReference>
<keyword evidence="10" id="KW-1185">Reference proteome</keyword>
<dbReference type="InterPro" id="IPR000425">
    <property type="entry name" value="MIP"/>
</dbReference>
<protein>
    <submittedName>
        <fullName evidence="9">Transport protein</fullName>
    </submittedName>
</protein>
<evidence type="ECO:0000313" key="10">
    <source>
        <dbReference type="Proteomes" id="UP000656042"/>
    </source>
</evidence>
<evidence type="ECO:0000256" key="6">
    <source>
        <dbReference type="RuleBase" id="RU000477"/>
    </source>
</evidence>
<dbReference type="AlphaFoldDB" id="A0A8J3FQK9"/>
<feature type="transmembrane region" description="Helical" evidence="8">
    <location>
        <begin position="94"/>
        <end position="112"/>
    </location>
</feature>
<feature type="transmembrane region" description="Helical" evidence="8">
    <location>
        <begin position="12"/>
        <end position="32"/>
    </location>
</feature>
<dbReference type="PRINTS" id="PR00783">
    <property type="entry name" value="MINTRINSICP"/>
</dbReference>
<feature type="transmembrane region" description="Helical" evidence="8">
    <location>
        <begin position="52"/>
        <end position="74"/>
    </location>
</feature>
<reference evidence="9" key="2">
    <citation type="submission" date="2020-09" db="EMBL/GenBank/DDBJ databases">
        <authorList>
            <person name="Sun Q."/>
            <person name="Zhou Y."/>
        </authorList>
    </citation>
    <scope>NUCLEOTIDE SEQUENCE</scope>
    <source>
        <strain evidence="9">CGMCC 4.7299</strain>
    </source>
</reference>
<comment type="subcellular location">
    <subcellularLocation>
        <location evidence="1">Membrane</location>
        <topology evidence="1">Multi-pass membrane protein</topology>
    </subcellularLocation>
</comment>
<evidence type="ECO:0000256" key="5">
    <source>
        <dbReference type="ARBA" id="ARBA00023136"/>
    </source>
</evidence>
<dbReference type="PANTHER" id="PTHR19139">
    <property type="entry name" value="AQUAPORIN TRANSPORTER"/>
    <property type="match status" value="1"/>
</dbReference>
<keyword evidence="5 8" id="KW-0472">Membrane</keyword>
<keyword evidence="3 6" id="KW-0812">Transmembrane</keyword>
<proteinExistence type="inferred from homology"/>
<feature type="transmembrane region" description="Helical" evidence="8">
    <location>
        <begin position="158"/>
        <end position="175"/>
    </location>
</feature>
<sequence>MMRLAPLWRRLLAEFTGTGLLVTAVVGSGIMASRLSPGDVGVQLLENSVATAFALAALILIFGPVSGAHLNPVVSAADWLLGRRAGTGLSGADLAGYVTAQTVGALAGSVLANLMFDLDPVTLSHTERAAGHLWLGEVVATAGLVALVFALARSGRAAVAPAAVGAYIGAAYWFTSSTSFANPAVTVGRAVTDTFAGIAPSSVPGFIVAQLAGLIVATALVLALYPDAGSAADAVVVAHPAEPHTAVPVESTEKSAPTDNAAPPRSRS</sequence>
<dbReference type="PANTHER" id="PTHR19139:SF199">
    <property type="entry name" value="MIP17260P"/>
    <property type="match status" value="1"/>
</dbReference>
<dbReference type="GO" id="GO:0015250">
    <property type="term" value="F:water channel activity"/>
    <property type="evidence" value="ECO:0007669"/>
    <property type="project" value="TreeGrafter"/>
</dbReference>
<dbReference type="InterPro" id="IPR023271">
    <property type="entry name" value="Aquaporin-like"/>
</dbReference>
<evidence type="ECO:0000256" key="3">
    <source>
        <dbReference type="ARBA" id="ARBA00022692"/>
    </source>
</evidence>
<dbReference type="Pfam" id="PF00230">
    <property type="entry name" value="MIP"/>
    <property type="match status" value="1"/>
</dbReference>
<name>A0A8J3FQK9_9ACTN</name>